<evidence type="ECO:0000256" key="5">
    <source>
        <dbReference type="ARBA" id="ARBA00022824"/>
    </source>
</evidence>
<evidence type="ECO:0000256" key="10">
    <source>
        <dbReference type="RuleBase" id="RU365067"/>
    </source>
</evidence>
<dbReference type="Pfam" id="PF04506">
    <property type="entry name" value="Rft-1"/>
    <property type="match status" value="1"/>
</dbReference>
<feature type="transmembrane region" description="Helical" evidence="10">
    <location>
        <begin position="356"/>
        <end position="374"/>
    </location>
</feature>
<feature type="transmembrane region" description="Helical" evidence="10">
    <location>
        <begin position="118"/>
        <end position="136"/>
    </location>
</feature>
<keyword evidence="10" id="KW-0813">Transport</keyword>
<dbReference type="AlphaFoldDB" id="A0A5N7BR83"/>
<evidence type="ECO:0000256" key="2">
    <source>
        <dbReference type="ARBA" id="ARBA00004922"/>
    </source>
</evidence>
<feature type="transmembrane region" description="Helical" evidence="10">
    <location>
        <begin position="212"/>
        <end position="233"/>
    </location>
</feature>
<protein>
    <recommendedName>
        <fullName evidence="8 10">Man(5)GlcNAc(2)-PP-dolichol translocation protein RFT1</fullName>
    </recommendedName>
</protein>
<evidence type="ECO:0000256" key="4">
    <source>
        <dbReference type="ARBA" id="ARBA00022692"/>
    </source>
</evidence>
<evidence type="ECO:0000256" key="3">
    <source>
        <dbReference type="ARBA" id="ARBA00010288"/>
    </source>
</evidence>
<feature type="transmembrane region" description="Helical" evidence="10">
    <location>
        <begin position="183"/>
        <end position="206"/>
    </location>
</feature>
<evidence type="ECO:0000313" key="11">
    <source>
        <dbReference type="EMBL" id="KAE8384345.1"/>
    </source>
</evidence>
<accession>A0A5N7BR83</accession>
<comment type="similarity">
    <text evidence="3 10">Belongs to the RFT1 family.</text>
</comment>
<feature type="transmembrane region" description="Helical" evidence="10">
    <location>
        <begin position="452"/>
        <end position="475"/>
    </location>
</feature>
<dbReference type="PANTHER" id="PTHR13117">
    <property type="entry name" value="ENDOPLASMIC RETICULUM MULTISPAN TRANSMEMBRANE PROTEIN-RELATED"/>
    <property type="match status" value="1"/>
</dbReference>
<sequence>MPQPDENVGRILASSASGTTLLIIVQVASRLFTFIANQFILRTLSPAILGVGTQLELYFISILYFSRESIRTAIQRQPLHRNFSAANPKESPDQICGKPNQKIQPQTAESQSVVNMSYLSLSMGVPSALIFATLYIRFASQEVSETPFYHVGVAITTIASLMELCVEPFFAVVQQYMLYKKRAIVETAAAFIKSLAVCGLFTWASWSSRDLGVLPFALGYFCYSLALISGYFLTIPKLTSQWRFSLLLTQISPRDNSTYLSNRFPRRLVALSTNVFFQSIVKHLLTQGDAMILAVMTSLKDQGIYSLASNYGGLVARVLFQPIEENSRIVFSSLLNSGKQYGSNVSAAKAHLTDILRAYGMLTVLIFPLGPYLVPRVLLLLGGHRWAAPEVGSLLSLYCYYIPFLAFNGITEAFVTSAASPSDLRRQAYWMGLFSASFALAAYLFLKIGGLGAHGLVYANIFNMAVRTVWSFIFLRSYFSQHGSSLALTEISVRPQTLIVGALSSIILTRQNYNDTNSRYSVKALMFGIGYCLLV</sequence>
<evidence type="ECO:0000256" key="6">
    <source>
        <dbReference type="ARBA" id="ARBA00022989"/>
    </source>
</evidence>
<comment type="subcellular location">
    <subcellularLocation>
        <location evidence="1 10">Endoplasmic reticulum membrane</location>
        <topology evidence="1 10">Multi-pass membrane protein</topology>
    </subcellularLocation>
</comment>
<feature type="transmembrane region" description="Helical" evidence="10">
    <location>
        <begin position="148"/>
        <end position="171"/>
    </location>
</feature>
<reference evidence="11" key="1">
    <citation type="submission" date="2019-04" db="EMBL/GenBank/DDBJ databases">
        <title>Friends and foes A comparative genomics studyof 23 Aspergillus species from section Flavi.</title>
        <authorList>
            <consortium name="DOE Joint Genome Institute"/>
            <person name="Kjaerbolling I."/>
            <person name="Vesth T."/>
            <person name="Frisvad J.C."/>
            <person name="Nybo J.L."/>
            <person name="Theobald S."/>
            <person name="Kildgaard S."/>
            <person name="Isbrandt T."/>
            <person name="Kuo A."/>
            <person name="Sato A."/>
            <person name="Lyhne E.K."/>
            <person name="Kogle M.E."/>
            <person name="Wiebenga A."/>
            <person name="Kun R.S."/>
            <person name="Lubbers R.J."/>
            <person name="Makela M.R."/>
            <person name="Barry K."/>
            <person name="Chovatia M."/>
            <person name="Clum A."/>
            <person name="Daum C."/>
            <person name="Haridas S."/>
            <person name="He G."/>
            <person name="LaButti K."/>
            <person name="Lipzen A."/>
            <person name="Mondo S."/>
            <person name="Riley R."/>
            <person name="Salamov A."/>
            <person name="Simmons B.A."/>
            <person name="Magnuson J.K."/>
            <person name="Henrissat B."/>
            <person name="Mortensen U.H."/>
            <person name="Larsen T.O."/>
            <person name="Devries R.P."/>
            <person name="Grigoriev I.V."/>
            <person name="Machida M."/>
            <person name="Baker S.E."/>
            <person name="Andersen M.R."/>
        </authorList>
    </citation>
    <scope>NUCLEOTIDE SEQUENCE [LARGE SCALE GENOMIC DNA]</scope>
    <source>
        <strain evidence="11">IBT 14317</strain>
    </source>
</reference>
<feature type="transmembrane region" description="Helical" evidence="10">
    <location>
        <begin position="47"/>
        <end position="66"/>
    </location>
</feature>
<dbReference type="GO" id="GO:0034203">
    <property type="term" value="P:glycolipid translocation"/>
    <property type="evidence" value="ECO:0007669"/>
    <property type="project" value="TreeGrafter"/>
</dbReference>
<dbReference type="OrthoDB" id="9979195at2759"/>
<dbReference type="PANTHER" id="PTHR13117:SF5">
    <property type="entry name" value="PROTEIN RFT1 HOMOLOG"/>
    <property type="match status" value="1"/>
</dbReference>
<dbReference type="EMBL" id="ML735379">
    <property type="protein sequence ID" value="KAE8384345.1"/>
    <property type="molecule type" value="Genomic_DNA"/>
</dbReference>
<dbReference type="GO" id="GO:0006488">
    <property type="term" value="P:dolichol-linked oligosaccharide biosynthetic process"/>
    <property type="evidence" value="ECO:0007669"/>
    <property type="project" value="InterPro"/>
</dbReference>
<evidence type="ECO:0000256" key="9">
    <source>
        <dbReference type="ARBA" id="ARBA00045912"/>
    </source>
</evidence>
<comment type="pathway">
    <text evidence="2">Protein modification; protein glycosylation.</text>
</comment>
<dbReference type="Proteomes" id="UP000326877">
    <property type="component" value="Unassembled WGS sequence"/>
</dbReference>
<evidence type="ECO:0000256" key="1">
    <source>
        <dbReference type="ARBA" id="ARBA00004477"/>
    </source>
</evidence>
<feature type="transmembrane region" description="Helical" evidence="10">
    <location>
        <begin position="428"/>
        <end position="446"/>
    </location>
</feature>
<keyword evidence="4 10" id="KW-0812">Transmembrane</keyword>
<proteinExistence type="inferred from homology"/>
<feature type="transmembrane region" description="Helical" evidence="10">
    <location>
        <begin position="394"/>
        <end position="416"/>
    </location>
</feature>
<evidence type="ECO:0000256" key="8">
    <source>
        <dbReference type="ARBA" id="ARBA00044793"/>
    </source>
</evidence>
<keyword evidence="5 10" id="KW-0256">Endoplasmic reticulum</keyword>
<keyword evidence="7 10" id="KW-0472">Membrane</keyword>
<comment type="function">
    <text evidence="9 10">Intramembrane glycolipid transporter that operates in the biosynthetic pathway of dolichol-linked oligosaccharides, the glycan precursors employed in protein asparagine (N)-glycosylation. The sequential addition of sugars to dolichol pyrophosphate produces dolichol-linked oligosaccharides containing fourteen sugars, including two GlcNAcs, nine mannoses and three glucoses. Once assembled, the oligosaccharide is transferred from the lipid to nascent proteins by oligosaccharyltransferases. The assembly of dolichol-linked oligosaccharides begins on the cytosolic side of the endoplasmic reticulum membrane and finishes in its lumen. RFT1 could mediate the translocation of the cytosolically oriented intermediate DolPP-GlcNAc2Man5, produced by ALG11, into the ER lumen where dolichol-linked oligosaccharides assembly continues. However, the intramembrane lipid transporter activity could not be confirmed in vitro.</text>
</comment>
<keyword evidence="6 10" id="KW-1133">Transmembrane helix</keyword>
<comment type="caution">
    <text evidence="10">Lacks conserved residue(s) required for the propagation of feature annotation.</text>
</comment>
<gene>
    <name evidence="11" type="ORF">BDV23DRAFT_191733</name>
</gene>
<organism evidence="11">
    <name type="scientific">Petromyces alliaceus</name>
    <name type="common">Aspergillus alliaceus</name>
    <dbReference type="NCBI Taxonomy" id="209559"/>
    <lineage>
        <taxon>Eukaryota</taxon>
        <taxon>Fungi</taxon>
        <taxon>Dikarya</taxon>
        <taxon>Ascomycota</taxon>
        <taxon>Pezizomycotina</taxon>
        <taxon>Eurotiomycetes</taxon>
        <taxon>Eurotiomycetidae</taxon>
        <taxon>Eurotiales</taxon>
        <taxon>Aspergillaceae</taxon>
        <taxon>Aspergillus</taxon>
        <taxon>Aspergillus subgen. Circumdati</taxon>
    </lineage>
</organism>
<evidence type="ECO:0000256" key="7">
    <source>
        <dbReference type="ARBA" id="ARBA00023136"/>
    </source>
</evidence>
<dbReference type="InterPro" id="IPR007594">
    <property type="entry name" value="RFT1"/>
</dbReference>
<name>A0A5N7BR83_PETAA</name>
<dbReference type="GO" id="GO:0005789">
    <property type="term" value="C:endoplasmic reticulum membrane"/>
    <property type="evidence" value="ECO:0007669"/>
    <property type="project" value="UniProtKB-SubCell"/>
</dbReference>